<protein>
    <recommendedName>
        <fullName evidence="1">DNA (cytosine-5-)-methyltransferase</fullName>
        <ecNumber evidence="1">2.1.1.37</ecNumber>
    </recommendedName>
</protein>
<sequence>MTFLDLFAGIGGFRRGLERSGHTCVGHVEIDKYANKSYMAMYELAPCPYREDAGSNFSMMCKPEVRKNCDGKNCTGEWYAKDIKQIRAGEIPKAEIWTFGFPCTDISIAGRMEGLRGSRSGLFFTVVGLLKSASPENRPQRLIVENVKHLLSSENGGAFTTVLAELWEAGYDCEWQAVNSKHFGVPQHRERVYLVGHFGGIRGRKVFPIGGANTAPVKQLIGGSQGKRVYDINGVSVTLTAEGGGFAGRTGLYAVSVNRKEGIIEAINQAHTLTASDTRGLNRNQDQNAVLSEIAPCAAFTAFNQDIKQSDHAGGIVCLGNTNPSGNGMNGNVYGTQGLSPTLTTNKGEGLNVAVPAQIHTCAAFIDMNEDAELTQNARCIRARQYSGIGNHRGETSGVFLCHGHPDCVMAVITPDRMEKRQNGRRFKEPGEPSFTLTTQDQHGILLCCCEGWKDGLPIREDKKDGCTMAYPGDGINLAYPNSHRSRGRVGRQCSQTLMTGGSMGVLLCCRIRRLTPRECWRLQAFEDYLFERAKAAGISDAQLYRQAGNAVTVNIVYEIGVRLPGGCL</sequence>
<dbReference type="AlphaFoldDB" id="D9RAM2"/>
<dbReference type="GO" id="GO:0009307">
    <property type="term" value="P:DNA restriction-modification system"/>
    <property type="evidence" value="ECO:0007669"/>
    <property type="project" value="UniProtKB-KW"/>
</dbReference>
<dbReference type="InterPro" id="IPR050750">
    <property type="entry name" value="C5-MTase"/>
</dbReference>
<evidence type="ECO:0000256" key="5">
    <source>
        <dbReference type="ARBA" id="ARBA00022747"/>
    </source>
</evidence>
<dbReference type="Gene3D" id="3.90.120.10">
    <property type="entry name" value="DNA Methylase, subunit A, domain 2"/>
    <property type="match status" value="2"/>
</dbReference>
<dbReference type="GO" id="GO:0003886">
    <property type="term" value="F:DNA (cytosine-5-)-methyltransferase activity"/>
    <property type="evidence" value="ECO:0007669"/>
    <property type="project" value="UniProtKB-EC"/>
</dbReference>
<dbReference type="SUPFAM" id="SSF53335">
    <property type="entry name" value="S-adenosyl-L-methionine-dependent methyltransferases"/>
    <property type="match status" value="1"/>
</dbReference>
<keyword evidence="9" id="KW-1185">Reference proteome</keyword>
<evidence type="ECO:0000256" key="6">
    <source>
        <dbReference type="PROSITE-ProRule" id="PRU01016"/>
    </source>
</evidence>
<evidence type="ECO:0000256" key="7">
    <source>
        <dbReference type="RuleBase" id="RU000416"/>
    </source>
</evidence>
<proteinExistence type="inferred from homology"/>
<dbReference type="Proteomes" id="UP000001662">
    <property type="component" value="Chromosome"/>
</dbReference>
<feature type="active site" evidence="6">
    <location>
        <position position="103"/>
    </location>
</feature>
<dbReference type="STRING" id="610130.Closa_3545"/>
<evidence type="ECO:0000313" key="9">
    <source>
        <dbReference type="Proteomes" id="UP000001662"/>
    </source>
</evidence>
<organism evidence="8 9">
    <name type="scientific">Lacrimispora saccharolytica (strain ATCC 35040 / DSM 2544 / NRCC 2533 / WM1)</name>
    <name type="common">Clostridium saccharolyticum</name>
    <dbReference type="NCBI Taxonomy" id="610130"/>
    <lineage>
        <taxon>Bacteria</taxon>
        <taxon>Bacillati</taxon>
        <taxon>Bacillota</taxon>
        <taxon>Clostridia</taxon>
        <taxon>Lachnospirales</taxon>
        <taxon>Lachnospiraceae</taxon>
        <taxon>Lacrimispora</taxon>
    </lineage>
</organism>
<dbReference type="KEGG" id="csh:Closa_3545"/>
<name>D9RAM2_LACSW</name>
<evidence type="ECO:0000256" key="3">
    <source>
        <dbReference type="ARBA" id="ARBA00022679"/>
    </source>
</evidence>
<keyword evidence="4 6" id="KW-0949">S-adenosyl-L-methionine</keyword>
<dbReference type="eggNOG" id="COG0270">
    <property type="taxonomic scope" value="Bacteria"/>
</dbReference>
<dbReference type="Gene3D" id="3.40.50.150">
    <property type="entry name" value="Vaccinia Virus protein VP39"/>
    <property type="match status" value="1"/>
</dbReference>
<dbReference type="Pfam" id="PF00145">
    <property type="entry name" value="DNA_methylase"/>
    <property type="match status" value="3"/>
</dbReference>
<dbReference type="HOGENOM" id="CLU_006958_0_3_9"/>
<dbReference type="PRINTS" id="PR00105">
    <property type="entry name" value="C5METTRFRASE"/>
</dbReference>
<evidence type="ECO:0000256" key="1">
    <source>
        <dbReference type="ARBA" id="ARBA00011975"/>
    </source>
</evidence>
<comment type="similarity">
    <text evidence="6 7">Belongs to the class I-like SAM-binding methyltransferase superfamily. C5-methyltransferase family.</text>
</comment>
<dbReference type="PROSITE" id="PS51679">
    <property type="entry name" value="SAM_MT_C5"/>
    <property type="match status" value="1"/>
</dbReference>
<dbReference type="InterPro" id="IPR001525">
    <property type="entry name" value="C5_MeTfrase"/>
</dbReference>
<keyword evidence="2 6" id="KW-0489">Methyltransferase</keyword>
<keyword evidence="5" id="KW-0680">Restriction system</keyword>
<dbReference type="PaxDb" id="610130-Closa_3545"/>
<dbReference type="REBASE" id="27524">
    <property type="entry name" value="M.CsaWM1ORF3544P"/>
</dbReference>
<evidence type="ECO:0000256" key="2">
    <source>
        <dbReference type="ARBA" id="ARBA00022603"/>
    </source>
</evidence>
<evidence type="ECO:0000313" key="8">
    <source>
        <dbReference type="EMBL" id="ADL06069.1"/>
    </source>
</evidence>
<dbReference type="PANTHER" id="PTHR46098:SF1">
    <property type="entry name" value="TRNA (CYTOSINE(38)-C(5))-METHYLTRANSFERASE"/>
    <property type="match status" value="1"/>
</dbReference>
<accession>D9RAM2</accession>
<dbReference type="RefSeq" id="WP_013274135.1">
    <property type="nucleotide sequence ID" value="NC_014376.1"/>
</dbReference>
<dbReference type="EMBL" id="CP002109">
    <property type="protein sequence ID" value="ADL06069.1"/>
    <property type="molecule type" value="Genomic_DNA"/>
</dbReference>
<dbReference type="InterPro" id="IPR029063">
    <property type="entry name" value="SAM-dependent_MTases_sf"/>
</dbReference>
<dbReference type="EC" id="2.1.1.37" evidence="1"/>
<keyword evidence="3 6" id="KW-0808">Transferase</keyword>
<evidence type="ECO:0000256" key="4">
    <source>
        <dbReference type="ARBA" id="ARBA00022691"/>
    </source>
</evidence>
<dbReference type="NCBIfam" id="TIGR00675">
    <property type="entry name" value="dcm"/>
    <property type="match status" value="1"/>
</dbReference>
<gene>
    <name evidence="8" type="ordered locus">Closa_3545</name>
</gene>
<dbReference type="GO" id="GO:0032259">
    <property type="term" value="P:methylation"/>
    <property type="evidence" value="ECO:0007669"/>
    <property type="project" value="UniProtKB-KW"/>
</dbReference>
<dbReference type="PANTHER" id="PTHR46098">
    <property type="entry name" value="TRNA (CYTOSINE(38)-C(5))-METHYLTRANSFERASE"/>
    <property type="match status" value="1"/>
</dbReference>
<reference evidence="8" key="1">
    <citation type="submission" date="2010-07" db="EMBL/GenBank/DDBJ databases">
        <title>Complete sequence of Clostridium saccharolyticum WM1.</title>
        <authorList>
            <consortium name="US DOE Joint Genome Institute"/>
            <person name="Lucas S."/>
            <person name="Copeland A."/>
            <person name="Lapidus A."/>
            <person name="Cheng J.-F."/>
            <person name="Bruce D."/>
            <person name="Goodwin L."/>
            <person name="Pitluck S."/>
            <person name="Chertkov O."/>
            <person name="Detter J.C."/>
            <person name="Han C."/>
            <person name="Tapia R."/>
            <person name="Land M."/>
            <person name="Hauser L."/>
            <person name="Chang Y.-J."/>
            <person name="Jeffries C."/>
            <person name="Kyrpides N."/>
            <person name="Ivanova N."/>
            <person name="Mikhailova N."/>
            <person name="Mouttaki H."/>
            <person name="Lin L."/>
            <person name="Zhou J."/>
            <person name="Hemme C.L."/>
            <person name="Woyke T."/>
        </authorList>
    </citation>
    <scope>NUCLEOTIDE SEQUENCE [LARGE SCALE GENOMIC DNA]</scope>
    <source>
        <strain evidence="8">WM1</strain>
    </source>
</reference>